<sequence length="306" mass="34017">MKCRKCKKPAVLKMPRHNTAFCDVCFQGYLLKQVQKAISDGKMFLKEVPILVAVSGGKDSLALWDILIKLGYETVGLHLNLGIGAYSATSQQMVEKFAQTRNLRLITHGYQESYGLGVVEIAKASARPACSACGTMKRHHFNRIAIEEGFPVVATGHNLDDEAARLLGNLLKWQVPYLEKQSPVLPDDNGQWAKKVKPLYRLPEREMAAYAILNRIDYIVEECPMSNGAKAFTYKETLNRLEEASPGAKHQFYLGFLKQKEKSFPSPPPVTDADACLTCGQPSQGEQCGYCRLIERSTSLIVSSTQ</sequence>
<keyword evidence="1" id="KW-0808">Transferase</keyword>
<dbReference type="InterPro" id="IPR014729">
    <property type="entry name" value="Rossmann-like_a/b/a_fold"/>
</dbReference>
<dbReference type="InterPro" id="IPR011063">
    <property type="entry name" value="TilS/TtcA_N"/>
</dbReference>
<dbReference type="Pfam" id="PF01171">
    <property type="entry name" value="ATP_bind_3"/>
    <property type="match status" value="1"/>
</dbReference>
<proteinExistence type="predicted"/>
<name>A0A3B1D8L5_9ZZZZ</name>
<dbReference type="GO" id="GO:0002143">
    <property type="term" value="P:tRNA wobble position uridine thiolation"/>
    <property type="evidence" value="ECO:0007669"/>
    <property type="project" value="TreeGrafter"/>
</dbReference>
<dbReference type="PANTHER" id="PTHR11807:SF27">
    <property type="entry name" value="TRNA-5-METHYLURIDINE(54) 2-SULFURTRANSFERASE"/>
    <property type="match status" value="1"/>
</dbReference>
<reference evidence="4" key="1">
    <citation type="submission" date="2018-06" db="EMBL/GenBank/DDBJ databases">
        <authorList>
            <person name="Zhirakovskaya E."/>
        </authorList>
    </citation>
    <scope>NUCLEOTIDE SEQUENCE</scope>
</reference>
<protein>
    <submittedName>
        <fullName evidence="4">tRNA(U54)-2-thioribothymidine synthetase</fullName>
    </submittedName>
</protein>
<dbReference type="GO" id="GO:0002144">
    <property type="term" value="C:cytosolic tRNA wobble base thiouridylase complex"/>
    <property type="evidence" value="ECO:0007669"/>
    <property type="project" value="TreeGrafter"/>
</dbReference>
<feature type="domain" description="2-thiouridine synthetase TtuA-like N-terminal LIM" evidence="3">
    <location>
        <begin position="2"/>
        <end position="26"/>
    </location>
</feature>
<evidence type="ECO:0000313" key="4">
    <source>
        <dbReference type="EMBL" id="VAX33173.1"/>
    </source>
</evidence>
<dbReference type="InterPro" id="IPR054306">
    <property type="entry name" value="TtuA-like_LIM_N"/>
</dbReference>
<dbReference type="InterPro" id="IPR035107">
    <property type="entry name" value="tRNA_thiolation_TtcA_Ctu1"/>
</dbReference>
<accession>A0A3B1D8L5</accession>
<dbReference type="EMBL" id="UOGF01000102">
    <property type="protein sequence ID" value="VAX33173.1"/>
    <property type="molecule type" value="Genomic_DNA"/>
</dbReference>
<organism evidence="4">
    <name type="scientific">hydrothermal vent metagenome</name>
    <dbReference type="NCBI Taxonomy" id="652676"/>
    <lineage>
        <taxon>unclassified sequences</taxon>
        <taxon>metagenomes</taxon>
        <taxon>ecological metagenomes</taxon>
    </lineage>
</organism>
<dbReference type="GO" id="GO:0000049">
    <property type="term" value="F:tRNA binding"/>
    <property type="evidence" value="ECO:0007669"/>
    <property type="project" value="TreeGrafter"/>
</dbReference>
<dbReference type="Gene3D" id="3.40.50.620">
    <property type="entry name" value="HUPs"/>
    <property type="match status" value="1"/>
</dbReference>
<dbReference type="Pfam" id="PF22082">
    <property type="entry name" value="TtuA_LIM_N"/>
    <property type="match status" value="1"/>
</dbReference>
<gene>
    <name evidence="4" type="ORF">MNBD_NITROSPIRAE01-1532</name>
</gene>
<evidence type="ECO:0000256" key="1">
    <source>
        <dbReference type="ARBA" id="ARBA00022679"/>
    </source>
</evidence>
<dbReference type="GO" id="GO:0016740">
    <property type="term" value="F:transferase activity"/>
    <property type="evidence" value="ECO:0007669"/>
    <property type="project" value="UniProtKB-KW"/>
</dbReference>
<evidence type="ECO:0000259" key="2">
    <source>
        <dbReference type="Pfam" id="PF01171"/>
    </source>
</evidence>
<dbReference type="PANTHER" id="PTHR11807">
    <property type="entry name" value="ATPASES OF THE PP SUPERFAMILY-RELATED"/>
    <property type="match status" value="1"/>
</dbReference>
<evidence type="ECO:0000259" key="3">
    <source>
        <dbReference type="Pfam" id="PF22082"/>
    </source>
</evidence>
<dbReference type="PIRSF" id="PIRSF004976">
    <property type="entry name" value="ATPase_YdaO"/>
    <property type="match status" value="1"/>
</dbReference>
<feature type="domain" description="tRNA(Ile)-lysidine/2-thiocytidine synthase N-terminal" evidence="2">
    <location>
        <begin position="50"/>
        <end position="222"/>
    </location>
</feature>
<dbReference type="AlphaFoldDB" id="A0A3B1D8L5"/>
<dbReference type="SUPFAM" id="SSF52402">
    <property type="entry name" value="Adenine nucleotide alpha hydrolases-like"/>
    <property type="match status" value="1"/>
</dbReference>